<protein>
    <submittedName>
        <fullName evidence="10">FtsQ-type POTRA domain-containing protein</fullName>
    </submittedName>
</protein>
<evidence type="ECO:0000256" key="1">
    <source>
        <dbReference type="ARBA" id="ARBA00022475"/>
    </source>
</evidence>
<sequence>MRTPRKPRKPMPLDPSAVVERTSGGETSARDLPDYTQDYVPTAPVDPQDFADLDIDESDESYNYGDTTEEAGYLEISVQNDHDLVDRADEPIELSQRRLERRAEQRRIQFKRFAIFSGSIIASTVLIWLIFFSSIMTYSFQDTDIRGLSAESIVDRARLADVLRAHNGEQILLFDDQKLQAEVSQVLPEIAKISSEYQFPNKLVFNVVERVAVACVVSGEQCQAIAQDGTRIAVPQDRVASLIKIGELPEELDQEIAMDSMTTVLNSLNEALRAIVGQISIDRNMLISLTLSDGRNVVWGQAEHNEQKAGILAVLVNQPVSRIDVSAPNAPVTS</sequence>
<dbReference type="PANTHER" id="PTHR37820">
    <property type="entry name" value="CELL DIVISION PROTEIN DIVIB"/>
    <property type="match status" value="1"/>
</dbReference>
<keyword evidence="3 7" id="KW-0812">Transmembrane</keyword>
<reference evidence="10 11" key="1">
    <citation type="submission" date="2021-02" db="EMBL/GenBank/DDBJ databases">
        <title>Complete Genome Sequence of Arcanobacterium phocisimile strain DSM 26142T from a harbour seal.</title>
        <authorList>
            <person name="Borowiak M."/>
            <person name="Alssahen M."/>
            <person name="Malorny B."/>
            <person name="Laemmler C."/>
            <person name="Siebert U."/>
            <person name="Ploetz M."/>
            <person name="Abdulmawjood A."/>
        </authorList>
    </citation>
    <scope>NUCLEOTIDE SEQUENCE [LARGE SCALE GENOMIC DNA]</scope>
    <source>
        <strain evidence="10 11">DSM 26142</strain>
    </source>
</reference>
<evidence type="ECO:0000256" key="4">
    <source>
        <dbReference type="ARBA" id="ARBA00022989"/>
    </source>
</evidence>
<dbReference type="InterPro" id="IPR050487">
    <property type="entry name" value="FtsQ_DivIB"/>
</dbReference>
<keyword evidence="11" id="KW-1185">Reference proteome</keyword>
<dbReference type="Pfam" id="PF03799">
    <property type="entry name" value="FtsQ_DivIB_C"/>
    <property type="match status" value="1"/>
</dbReference>
<dbReference type="InterPro" id="IPR005548">
    <property type="entry name" value="Cell_div_FtsQ/DivIB_C"/>
</dbReference>
<evidence type="ECO:0000256" key="7">
    <source>
        <dbReference type="SAM" id="Phobius"/>
    </source>
</evidence>
<dbReference type="RefSeq" id="WP_204425370.1">
    <property type="nucleotide sequence ID" value="NZ_CP070228.1"/>
</dbReference>
<evidence type="ECO:0000259" key="8">
    <source>
        <dbReference type="Pfam" id="PF03799"/>
    </source>
</evidence>
<evidence type="ECO:0000256" key="6">
    <source>
        <dbReference type="SAM" id="MobiDB-lite"/>
    </source>
</evidence>
<dbReference type="Proteomes" id="UP000602653">
    <property type="component" value="Chromosome"/>
</dbReference>
<dbReference type="InterPro" id="IPR013685">
    <property type="entry name" value="POTRA_FtsQ_type"/>
</dbReference>
<keyword evidence="2" id="KW-0132">Cell division</keyword>
<dbReference type="PANTHER" id="PTHR37820:SF1">
    <property type="entry name" value="CELL DIVISION PROTEIN FTSQ"/>
    <property type="match status" value="1"/>
</dbReference>
<organism evidence="10 11">
    <name type="scientific">Arcanobacterium phocisimile</name>
    <dbReference type="NCBI Taxonomy" id="1302235"/>
    <lineage>
        <taxon>Bacteria</taxon>
        <taxon>Bacillati</taxon>
        <taxon>Actinomycetota</taxon>
        <taxon>Actinomycetes</taxon>
        <taxon>Actinomycetales</taxon>
        <taxon>Actinomycetaceae</taxon>
        <taxon>Arcanobacterium</taxon>
    </lineage>
</organism>
<evidence type="ECO:0000313" key="11">
    <source>
        <dbReference type="Proteomes" id="UP000602653"/>
    </source>
</evidence>
<evidence type="ECO:0000259" key="9">
    <source>
        <dbReference type="Pfam" id="PF08478"/>
    </source>
</evidence>
<evidence type="ECO:0000256" key="3">
    <source>
        <dbReference type="ARBA" id="ARBA00022692"/>
    </source>
</evidence>
<evidence type="ECO:0000313" key="10">
    <source>
        <dbReference type="EMBL" id="QRV02776.1"/>
    </source>
</evidence>
<keyword evidence="1" id="KW-1003">Cell membrane</keyword>
<dbReference type="EMBL" id="CP070228">
    <property type="protein sequence ID" value="QRV02776.1"/>
    <property type="molecule type" value="Genomic_DNA"/>
</dbReference>
<feature type="domain" description="Cell division protein FtsQ/DivIB C-terminal" evidence="8">
    <location>
        <begin position="223"/>
        <end position="325"/>
    </location>
</feature>
<proteinExistence type="predicted"/>
<accession>A0ABX7IIG0</accession>
<gene>
    <name evidence="10" type="ORF">JTE88_03325</name>
</gene>
<feature type="transmembrane region" description="Helical" evidence="7">
    <location>
        <begin position="113"/>
        <end position="136"/>
    </location>
</feature>
<keyword evidence="4 7" id="KW-1133">Transmembrane helix</keyword>
<feature type="region of interest" description="Disordered" evidence="6">
    <location>
        <begin position="1"/>
        <end position="49"/>
    </location>
</feature>
<feature type="domain" description="POTRA" evidence="9">
    <location>
        <begin position="154"/>
        <end position="210"/>
    </location>
</feature>
<dbReference type="Pfam" id="PF08478">
    <property type="entry name" value="POTRA_1"/>
    <property type="match status" value="1"/>
</dbReference>
<name>A0ABX7IIG0_9ACTO</name>
<evidence type="ECO:0000256" key="5">
    <source>
        <dbReference type="ARBA" id="ARBA00023306"/>
    </source>
</evidence>
<keyword evidence="7" id="KW-0472">Membrane</keyword>
<evidence type="ECO:0000256" key="2">
    <source>
        <dbReference type="ARBA" id="ARBA00022618"/>
    </source>
</evidence>
<keyword evidence="5" id="KW-0131">Cell cycle</keyword>